<sequence length="126" mass="14167">MASLCSSLEVALQTFEECKGDRDKDMNAAQSSISQHKASMLEYGAQLVISQRRMIDCASFIENELESASNVSQQNTNATMTIRTILGYTKDEIWQQRLLSLRAVENSDDIHSEVCAEIVFEVRVLM</sequence>
<gene>
    <name evidence="1" type="ORF">VNI00_016431</name>
</gene>
<comment type="caution">
    <text evidence="1">The sequence shown here is derived from an EMBL/GenBank/DDBJ whole genome shotgun (WGS) entry which is preliminary data.</text>
</comment>
<dbReference type="AlphaFoldDB" id="A0AAW0BGQ9"/>
<dbReference type="EMBL" id="JAYKXP010000127">
    <property type="protein sequence ID" value="KAK7024307.1"/>
    <property type="molecule type" value="Genomic_DNA"/>
</dbReference>
<accession>A0AAW0BGQ9</accession>
<dbReference type="Proteomes" id="UP001383192">
    <property type="component" value="Unassembled WGS sequence"/>
</dbReference>
<name>A0AAW0BGQ9_9AGAR</name>
<protein>
    <submittedName>
        <fullName evidence="1">Uncharacterized protein</fullName>
    </submittedName>
</protein>
<proteinExistence type="predicted"/>
<organism evidence="1 2">
    <name type="scientific">Paramarasmius palmivorus</name>
    <dbReference type="NCBI Taxonomy" id="297713"/>
    <lineage>
        <taxon>Eukaryota</taxon>
        <taxon>Fungi</taxon>
        <taxon>Dikarya</taxon>
        <taxon>Basidiomycota</taxon>
        <taxon>Agaricomycotina</taxon>
        <taxon>Agaricomycetes</taxon>
        <taxon>Agaricomycetidae</taxon>
        <taxon>Agaricales</taxon>
        <taxon>Marasmiineae</taxon>
        <taxon>Marasmiaceae</taxon>
        <taxon>Paramarasmius</taxon>
    </lineage>
</organism>
<evidence type="ECO:0000313" key="1">
    <source>
        <dbReference type="EMBL" id="KAK7024307.1"/>
    </source>
</evidence>
<evidence type="ECO:0000313" key="2">
    <source>
        <dbReference type="Proteomes" id="UP001383192"/>
    </source>
</evidence>
<reference evidence="1 2" key="1">
    <citation type="submission" date="2024-01" db="EMBL/GenBank/DDBJ databases">
        <title>A draft genome for a cacao thread blight-causing isolate of Paramarasmius palmivorus.</title>
        <authorList>
            <person name="Baruah I.K."/>
            <person name="Bukari Y."/>
            <person name="Amoako-Attah I."/>
            <person name="Meinhardt L.W."/>
            <person name="Bailey B.A."/>
            <person name="Cohen S.P."/>
        </authorList>
    </citation>
    <scope>NUCLEOTIDE SEQUENCE [LARGE SCALE GENOMIC DNA]</scope>
    <source>
        <strain evidence="1 2">GH-12</strain>
    </source>
</reference>
<keyword evidence="2" id="KW-1185">Reference proteome</keyword>